<feature type="region of interest" description="Disordered" evidence="2">
    <location>
        <begin position="20"/>
        <end position="124"/>
    </location>
</feature>
<keyword evidence="5" id="KW-1185">Reference proteome</keyword>
<protein>
    <submittedName>
        <fullName evidence="6">Plasma protease C1 inhibitor</fullName>
    </submittedName>
</protein>
<sequence>MASRLTPLTLLLLLLLQARDGGASSNPDGTSHSPGESFQERSEKHDTEADIPGNPTSQHTGSSSTWPSAMTAQTLAKSTTQPSTQASTQPTAQPTSQLTQKPITKFTTQPATESSTTLPTEPFCSEPLPSCSDLEKAVAPGVLGEALTDFSLKLYQAFSEIKKAETNMIFSPLSIASLLTYILLGAGDSTKRNLETVLTYPKDFACVHQTLKAFMSKGVTSVSGVFHSPDLAIRDTFVNASQSLYDSSPRVLSNDSDFNLDLINSWVAKNTNHKINELLYSLPSDIRLVLLNAVYLGAKWKTTFDHKRTKMQPFHSRSSVIKVPMMSSKKYPVAHFTDRTLKAQVGQLQLSHNLSLVIMVPQNTKHHLEDMEKALNPPIFKAIMRKLESSRFQPTLVTMPRIKVQSNQNMLRIMEKMEFFDFSYDLNLCGLTEDPDLEVSVMQHQAVLELTESGVEAAAASALSVARNLVMFEVQQPFFFLLWDQQHRYPVFMGRVYDPRG</sequence>
<dbReference type="Pfam" id="PF00079">
    <property type="entry name" value="Serpin"/>
    <property type="match status" value="1"/>
</dbReference>
<dbReference type="InterPro" id="IPR042185">
    <property type="entry name" value="Serpin_sf_2"/>
</dbReference>
<dbReference type="InterPro" id="IPR023795">
    <property type="entry name" value="Serpin_CS"/>
</dbReference>
<dbReference type="RefSeq" id="XP_030743383.1">
    <property type="nucleotide sequence ID" value="XM_030887523.2"/>
</dbReference>
<dbReference type="SMART" id="SM00093">
    <property type="entry name" value="SERPIN"/>
    <property type="match status" value="1"/>
</dbReference>
<dbReference type="InterPro" id="IPR036186">
    <property type="entry name" value="Serpin_sf"/>
</dbReference>
<reference evidence="6" key="1">
    <citation type="submission" date="2025-08" db="UniProtKB">
        <authorList>
            <consortium name="RefSeq"/>
        </authorList>
    </citation>
    <scope>IDENTIFICATION</scope>
</reference>
<organism evidence="5 6">
    <name type="scientific">Echinops telfairi</name>
    <name type="common">Lesser hedgehog tenrec</name>
    <dbReference type="NCBI Taxonomy" id="9371"/>
    <lineage>
        <taxon>Eukaryota</taxon>
        <taxon>Metazoa</taxon>
        <taxon>Chordata</taxon>
        <taxon>Craniata</taxon>
        <taxon>Vertebrata</taxon>
        <taxon>Euteleostomi</taxon>
        <taxon>Mammalia</taxon>
        <taxon>Eutheria</taxon>
        <taxon>Afrotheria</taxon>
        <taxon>Tenrecidae</taxon>
        <taxon>Tenrecinae</taxon>
        <taxon>Echinops</taxon>
    </lineage>
</organism>
<dbReference type="InterPro" id="IPR023796">
    <property type="entry name" value="Serpin_dom"/>
</dbReference>
<dbReference type="InterPro" id="IPR000215">
    <property type="entry name" value="Serpin_fam"/>
</dbReference>
<dbReference type="PANTHER" id="PTHR11461:SF159">
    <property type="entry name" value="PLASMA PROTEASE C1 INHIBITOR"/>
    <property type="match status" value="1"/>
</dbReference>
<feature type="chain" id="PRO_5045035107" evidence="3">
    <location>
        <begin position="24"/>
        <end position="501"/>
    </location>
</feature>
<dbReference type="Gene3D" id="3.30.497.10">
    <property type="entry name" value="Antithrombin, subunit I, domain 2"/>
    <property type="match status" value="1"/>
</dbReference>
<dbReference type="PANTHER" id="PTHR11461">
    <property type="entry name" value="SERINE PROTEASE INHIBITOR, SERPIN"/>
    <property type="match status" value="1"/>
</dbReference>
<feature type="compositionally biased region" description="Basic and acidic residues" evidence="2">
    <location>
        <begin position="38"/>
        <end position="48"/>
    </location>
</feature>
<dbReference type="SUPFAM" id="SSF56574">
    <property type="entry name" value="Serpins"/>
    <property type="match status" value="1"/>
</dbReference>
<evidence type="ECO:0000313" key="5">
    <source>
        <dbReference type="Proteomes" id="UP000694863"/>
    </source>
</evidence>
<proteinExistence type="inferred from homology"/>
<evidence type="ECO:0000256" key="3">
    <source>
        <dbReference type="SAM" id="SignalP"/>
    </source>
</evidence>
<gene>
    <name evidence="6" type="primary">SERPING1</name>
</gene>
<keyword evidence="3" id="KW-0732">Signal</keyword>
<dbReference type="InterPro" id="IPR042178">
    <property type="entry name" value="Serpin_sf_1"/>
</dbReference>
<dbReference type="PROSITE" id="PS00284">
    <property type="entry name" value="SERPIN"/>
    <property type="match status" value="1"/>
</dbReference>
<accession>A0ABM1VLZ0</accession>
<feature type="compositionally biased region" description="Low complexity" evidence="2">
    <location>
        <begin position="78"/>
        <end position="100"/>
    </location>
</feature>
<feature type="compositionally biased region" description="Polar residues" evidence="2">
    <location>
        <begin position="54"/>
        <end position="77"/>
    </location>
</feature>
<feature type="domain" description="Serpin" evidence="4">
    <location>
        <begin position="152"/>
        <end position="499"/>
    </location>
</feature>
<evidence type="ECO:0000313" key="6">
    <source>
        <dbReference type="RefSeq" id="XP_030743383.1"/>
    </source>
</evidence>
<dbReference type="Proteomes" id="UP000694863">
    <property type="component" value="Unplaced"/>
</dbReference>
<feature type="compositionally biased region" description="Polar residues" evidence="2">
    <location>
        <begin position="101"/>
        <end position="119"/>
    </location>
</feature>
<evidence type="ECO:0000256" key="2">
    <source>
        <dbReference type="SAM" id="MobiDB-lite"/>
    </source>
</evidence>
<name>A0ABM1VLZ0_ECHTE</name>
<dbReference type="Gene3D" id="2.30.39.10">
    <property type="entry name" value="Alpha-1-antitrypsin, domain 1"/>
    <property type="match status" value="1"/>
</dbReference>
<dbReference type="GeneID" id="101645581"/>
<evidence type="ECO:0000256" key="1">
    <source>
        <dbReference type="RuleBase" id="RU000411"/>
    </source>
</evidence>
<comment type="similarity">
    <text evidence="1">Belongs to the serpin family.</text>
</comment>
<feature type="compositionally biased region" description="Polar residues" evidence="2">
    <location>
        <begin position="23"/>
        <end position="36"/>
    </location>
</feature>
<feature type="signal peptide" evidence="3">
    <location>
        <begin position="1"/>
        <end position="23"/>
    </location>
</feature>
<evidence type="ECO:0000259" key="4">
    <source>
        <dbReference type="SMART" id="SM00093"/>
    </source>
</evidence>